<accession>A0A3N0E1Q8</accession>
<protein>
    <recommendedName>
        <fullName evidence="3">SPOR domain-containing protein</fullName>
    </recommendedName>
</protein>
<proteinExistence type="predicted"/>
<organism evidence="1 2">
    <name type="scientific">Halostreptopolyspora alba</name>
    <dbReference type="NCBI Taxonomy" id="2487137"/>
    <lineage>
        <taxon>Bacteria</taxon>
        <taxon>Bacillati</taxon>
        <taxon>Actinomycetota</taxon>
        <taxon>Actinomycetes</taxon>
        <taxon>Streptosporangiales</taxon>
        <taxon>Nocardiopsidaceae</taxon>
        <taxon>Halostreptopolyspora</taxon>
    </lineage>
</organism>
<keyword evidence="2" id="KW-1185">Reference proteome</keyword>
<evidence type="ECO:0000313" key="1">
    <source>
        <dbReference type="EMBL" id="RNL81782.1"/>
    </source>
</evidence>
<sequence length="65" mass="7490">MEDQDDPSSAEDQWWYCLRHSRAEQGAGCPNKYRLGPYPDEESAVEALRTVAERNEAWDQEEGDT</sequence>
<comment type="caution">
    <text evidence="1">The sequence shown here is derived from an EMBL/GenBank/DDBJ whole genome shotgun (WGS) entry which is preliminary data.</text>
</comment>
<dbReference type="EMBL" id="RJMB01000030">
    <property type="protein sequence ID" value="RNL81782.1"/>
    <property type="molecule type" value="Genomic_DNA"/>
</dbReference>
<evidence type="ECO:0008006" key="3">
    <source>
        <dbReference type="Google" id="ProtNLM"/>
    </source>
</evidence>
<dbReference type="AlphaFoldDB" id="A0A3N0E1Q8"/>
<gene>
    <name evidence="1" type="ORF">EFW17_21425</name>
</gene>
<evidence type="ECO:0000313" key="2">
    <source>
        <dbReference type="Proteomes" id="UP000269198"/>
    </source>
</evidence>
<name>A0A3N0E1Q8_9ACTN</name>
<dbReference type="OrthoDB" id="3268477at2"/>
<dbReference type="RefSeq" id="WP_123203271.1">
    <property type="nucleotide sequence ID" value="NZ_RJMB01000030.1"/>
</dbReference>
<reference evidence="1 2" key="1">
    <citation type="submission" date="2018-11" db="EMBL/GenBank/DDBJ databases">
        <title>The genome draft of YIM 96095.</title>
        <authorList>
            <person name="Tang S.-K."/>
            <person name="Chunyu W.-X."/>
            <person name="Feng Y.-Z."/>
        </authorList>
    </citation>
    <scope>NUCLEOTIDE SEQUENCE [LARGE SCALE GENOMIC DNA]</scope>
    <source>
        <strain evidence="1 2">YIM 96095</strain>
    </source>
</reference>
<dbReference type="Proteomes" id="UP000269198">
    <property type="component" value="Unassembled WGS sequence"/>
</dbReference>